<protein>
    <submittedName>
        <fullName evidence="1">Uncharacterized protein</fullName>
    </submittedName>
</protein>
<dbReference type="KEGG" id="amij:EQM06_07955"/>
<dbReference type="RefSeq" id="WP_128745825.1">
    <property type="nucleotide sequence ID" value="NZ_CP035281.1"/>
</dbReference>
<reference evidence="1 2" key="1">
    <citation type="submission" date="2019-01" db="EMBL/GenBank/DDBJ databases">
        <title>Draft genomes of a novel of Aminipila strains.</title>
        <authorList>
            <person name="Ma S."/>
        </authorList>
    </citation>
    <scope>NUCLEOTIDE SEQUENCE [LARGE SCALE GENOMIC DNA]</scope>
    <source>
        <strain evidence="2">JN-39</strain>
    </source>
</reference>
<name>A0A410PW67_9FIRM</name>
<accession>A0A410PW67</accession>
<evidence type="ECO:0000313" key="2">
    <source>
        <dbReference type="Proteomes" id="UP000287601"/>
    </source>
</evidence>
<dbReference type="EMBL" id="CP035281">
    <property type="protein sequence ID" value="QAT43179.1"/>
    <property type="molecule type" value="Genomic_DNA"/>
</dbReference>
<gene>
    <name evidence="1" type="ORF">EQM06_07955</name>
</gene>
<sequence length="134" mass="15292">MKQFIVLMGVLPILILFMLQMGLDQKNSQVTSIIQASVYAAKEEAKQEGYFTKGIKEKLKEDITRLTGITPDKIRIETGDQVKYRYSSGEGRLIYYKVTVKMDELMAAHKVYGISDKDNSYDYVIESYTASEKV</sequence>
<dbReference type="Proteomes" id="UP000287601">
    <property type="component" value="Chromosome"/>
</dbReference>
<proteinExistence type="predicted"/>
<organism evidence="1 2">
    <name type="scientific">Aminipila luticellarii</name>
    <dbReference type="NCBI Taxonomy" id="2507160"/>
    <lineage>
        <taxon>Bacteria</taxon>
        <taxon>Bacillati</taxon>
        <taxon>Bacillota</taxon>
        <taxon>Clostridia</taxon>
        <taxon>Peptostreptococcales</taxon>
        <taxon>Anaerovoracaceae</taxon>
        <taxon>Aminipila</taxon>
    </lineage>
</organism>
<keyword evidence="2" id="KW-1185">Reference proteome</keyword>
<dbReference type="OrthoDB" id="2084717at2"/>
<evidence type="ECO:0000313" key="1">
    <source>
        <dbReference type="EMBL" id="QAT43179.1"/>
    </source>
</evidence>
<dbReference type="AlphaFoldDB" id="A0A410PW67"/>